<organism evidence="2 3">
    <name type="scientific">Phototrophicus methaneseepsis</name>
    <dbReference type="NCBI Taxonomy" id="2710758"/>
    <lineage>
        <taxon>Bacteria</taxon>
        <taxon>Bacillati</taxon>
        <taxon>Chloroflexota</taxon>
        <taxon>Candidatus Thermofontia</taxon>
        <taxon>Phototrophicales</taxon>
        <taxon>Phototrophicaceae</taxon>
        <taxon>Phototrophicus</taxon>
    </lineage>
</organism>
<evidence type="ECO:0000313" key="3">
    <source>
        <dbReference type="Proteomes" id="UP000594468"/>
    </source>
</evidence>
<feature type="coiled-coil region" evidence="1">
    <location>
        <begin position="28"/>
        <end position="62"/>
    </location>
</feature>
<reference evidence="2 3" key="1">
    <citation type="submission" date="2020-02" db="EMBL/GenBank/DDBJ databases">
        <authorList>
            <person name="Zheng R.K."/>
            <person name="Sun C.M."/>
        </authorList>
    </citation>
    <scope>NUCLEOTIDE SEQUENCE [LARGE SCALE GENOMIC DNA]</scope>
    <source>
        <strain evidence="3">rifampicinis</strain>
    </source>
</reference>
<evidence type="ECO:0000313" key="2">
    <source>
        <dbReference type="EMBL" id="QPC83760.1"/>
    </source>
</evidence>
<accession>A0A7S8IEK2</accession>
<dbReference type="EMBL" id="CP062983">
    <property type="protein sequence ID" value="QPC83760.1"/>
    <property type="molecule type" value="Genomic_DNA"/>
</dbReference>
<dbReference type="AlphaFoldDB" id="A0A7S8IEK2"/>
<dbReference type="KEGG" id="pmet:G4Y79_05115"/>
<dbReference type="Proteomes" id="UP000594468">
    <property type="component" value="Chromosome"/>
</dbReference>
<keyword evidence="3" id="KW-1185">Reference proteome</keyword>
<keyword evidence="1" id="KW-0175">Coiled coil</keyword>
<evidence type="ECO:0000256" key="1">
    <source>
        <dbReference type="SAM" id="Coils"/>
    </source>
</evidence>
<proteinExistence type="predicted"/>
<protein>
    <submittedName>
        <fullName evidence="2">Helix-turn-helix domain-containing protein</fullName>
    </submittedName>
</protein>
<dbReference type="RefSeq" id="WP_195171824.1">
    <property type="nucleotide sequence ID" value="NZ_CP062983.1"/>
</dbReference>
<sequence>MSNLSRLQARTMRAGFTGQIERTSSQGVETVEQVRASMQQRIEQLEMQLEAARKQIDALKGRTEDDGHWMTPREAAEVLGVSQPTISRAVRGIGSGKIRSKVIGGGPKGVRYLVDITSYVPARKLSRKN</sequence>
<gene>
    <name evidence="2" type="ORF">G4Y79_05115</name>
</gene>
<name>A0A7S8IEK2_9CHLR</name>